<organism evidence="1 2">
    <name type="scientific">Nesterenkonia aerolata</name>
    <dbReference type="NCBI Taxonomy" id="3074079"/>
    <lineage>
        <taxon>Bacteria</taxon>
        <taxon>Bacillati</taxon>
        <taxon>Actinomycetota</taxon>
        <taxon>Actinomycetes</taxon>
        <taxon>Micrococcales</taxon>
        <taxon>Micrococcaceae</taxon>
        <taxon>Nesterenkonia</taxon>
    </lineage>
</organism>
<evidence type="ECO:0000313" key="2">
    <source>
        <dbReference type="Proteomes" id="UP001251870"/>
    </source>
</evidence>
<protein>
    <recommendedName>
        <fullName evidence="3">N-acetyltransferase domain-containing protein</fullName>
    </recommendedName>
</protein>
<proteinExistence type="predicted"/>
<dbReference type="Proteomes" id="UP001251870">
    <property type="component" value="Unassembled WGS sequence"/>
</dbReference>
<evidence type="ECO:0000313" key="1">
    <source>
        <dbReference type="EMBL" id="MDR8020418.1"/>
    </source>
</evidence>
<dbReference type="RefSeq" id="WP_310549400.1">
    <property type="nucleotide sequence ID" value="NZ_JAVKGR010000028.1"/>
</dbReference>
<keyword evidence="2" id="KW-1185">Reference proteome</keyword>
<sequence>MTSPHLSTLLEGPIATKLPEVTLRMATAEDAEFCLRLAEAVDARPGKARFEHPHYQSGLRAGLADGHRAFRTTVTDAPRQADPDRNDWNAAAGAAQFDLLAEIDGERAGFVRVGPPMGLIAQLLQKGYAGTQAAALIVNVSEIVTLAVDDEHTGTHAGSHTGPVTTADLEKVLLSHAVRLSRFTGVVLTFADVPAARVALMHQFGLRRVRPKKEKPGLNLWPVAGKHLIEKGHREVSEGPYVMPTKGNQLCARITPGEGRVAASLRRHNPELG</sequence>
<comment type="caution">
    <text evidence="1">The sequence shown here is derived from an EMBL/GenBank/DDBJ whole genome shotgun (WGS) entry which is preliminary data.</text>
</comment>
<accession>A0ABU2DV89</accession>
<name>A0ABU2DV89_9MICC</name>
<dbReference type="SUPFAM" id="SSF55729">
    <property type="entry name" value="Acyl-CoA N-acyltransferases (Nat)"/>
    <property type="match status" value="1"/>
</dbReference>
<evidence type="ECO:0008006" key="3">
    <source>
        <dbReference type="Google" id="ProtNLM"/>
    </source>
</evidence>
<dbReference type="InterPro" id="IPR016181">
    <property type="entry name" value="Acyl_CoA_acyltransferase"/>
</dbReference>
<reference evidence="1 2" key="1">
    <citation type="submission" date="2023-09" db="EMBL/GenBank/DDBJ databases">
        <title>Description of three actinobacteria isolated from air of manufacturing shop in a pharmaceutical factory.</title>
        <authorList>
            <person name="Zhang D.-F."/>
        </authorList>
    </citation>
    <scope>NUCLEOTIDE SEQUENCE [LARGE SCALE GENOMIC DNA]</scope>
    <source>
        <strain evidence="1 2">LY-0111</strain>
    </source>
</reference>
<gene>
    <name evidence="1" type="ORF">RIL96_12695</name>
</gene>
<dbReference type="EMBL" id="JAVKGR010000028">
    <property type="protein sequence ID" value="MDR8020418.1"/>
    <property type="molecule type" value="Genomic_DNA"/>
</dbReference>